<gene>
    <name evidence="1" type="ORF">UFOVP595_31</name>
</gene>
<reference evidence="1" key="1">
    <citation type="submission" date="2020-04" db="EMBL/GenBank/DDBJ databases">
        <authorList>
            <person name="Chiriac C."/>
            <person name="Salcher M."/>
            <person name="Ghai R."/>
            <person name="Kavagutti S V."/>
        </authorList>
    </citation>
    <scope>NUCLEOTIDE SEQUENCE</scope>
</reference>
<dbReference type="EMBL" id="LR796568">
    <property type="protein sequence ID" value="CAB4151802.1"/>
    <property type="molecule type" value="Genomic_DNA"/>
</dbReference>
<protein>
    <submittedName>
        <fullName evidence="1">Uncharacterized protein</fullName>
    </submittedName>
</protein>
<name>A0A6J5MZC1_9CAUD</name>
<organism evidence="1">
    <name type="scientific">uncultured Caudovirales phage</name>
    <dbReference type="NCBI Taxonomy" id="2100421"/>
    <lineage>
        <taxon>Viruses</taxon>
        <taxon>Duplodnaviria</taxon>
        <taxon>Heunggongvirae</taxon>
        <taxon>Uroviricota</taxon>
        <taxon>Caudoviricetes</taxon>
        <taxon>Peduoviridae</taxon>
        <taxon>Maltschvirus</taxon>
        <taxon>Maltschvirus maltsch</taxon>
    </lineage>
</organism>
<proteinExistence type="predicted"/>
<evidence type="ECO:0000313" key="1">
    <source>
        <dbReference type="EMBL" id="CAB4151802.1"/>
    </source>
</evidence>
<sequence length="117" mass="13667">MEVLLNDLSRMAQKFLSYDRLNELEVYQVLSTHNGGNYMANIDIAGLEFNVLLSYSHVVNYIEKNYPTRQQKFWGEVYSCIIETDDEGEEIYCIPIDTYFEENALLIVKDLLTLILK</sequence>
<accession>A0A6J5MZC1</accession>